<dbReference type="Proteomes" id="UP000324222">
    <property type="component" value="Unassembled WGS sequence"/>
</dbReference>
<sequence length="70" mass="7499">MSVKGKGQYYGTFRPAVSGTAGIIRCQMDGVDLRGASKATCIGKGDSEMGSAQVYKNERKDYNVSFLKLG</sequence>
<accession>A0A5B7JUZ8</accession>
<keyword evidence="2" id="KW-1185">Reference proteome</keyword>
<evidence type="ECO:0000313" key="2">
    <source>
        <dbReference type="Proteomes" id="UP000324222"/>
    </source>
</evidence>
<protein>
    <submittedName>
        <fullName evidence="1">Uncharacterized protein</fullName>
    </submittedName>
</protein>
<evidence type="ECO:0000313" key="1">
    <source>
        <dbReference type="EMBL" id="MPC99892.1"/>
    </source>
</evidence>
<proteinExistence type="predicted"/>
<dbReference type="EMBL" id="VSRR010120404">
    <property type="protein sequence ID" value="MPC99892.1"/>
    <property type="molecule type" value="Genomic_DNA"/>
</dbReference>
<comment type="caution">
    <text evidence="1">The sequence shown here is derived from an EMBL/GenBank/DDBJ whole genome shotgun (WGS) entry which is preliminary data.</text>
</comment>
<dbReference type="AlphaFoldDB" id="A0A5B7JUZ8"/>
<reference evidence="1 2" key="1">
    <citation type="submission" date="2019-05" db="EMBL/GenBank/DDBJ databases">
        <title>Another draft genome of Portunus trituberculatus and its Hox gene families provides insights of decapod evolution.</title>
        <authorList>
            <person name="Jeong J.-H."/>
            <person name="Song I."/>
            <person name="Kim S."/>
            <person name="Choi T."/>
            <person name="Kim D."/>
            <person name="Ryu S."/>
            <person name="Kim W."/>
        </authorList>
    </citation>
    <scope>NUCLEOTIDE SEQUENCE [LARGE SCALE GENOMIC DNA]</scope>
    <source>
        <tissue evidence="1">Muscle</tissue>
    </source>
</reference>
<organism evidence="1 2">
    <name type="scientific">Portunus trituberculatus</name>
    <name type="common">Swimming crab</name>
    <name type="synonym">Neptunus trituberculatus</name>
    <dbReference type="NCBI Taxonomy" id="210409"/>
    <lineage>
        <taxon>Eukaryota</taxon>
        <taxon>Metazoa</taxon>
        <taxon>Ecdysozoa</taxon>
        <taxon>Arthropoda</taxon>
        <taxon>Crustacea</taxon>
        <taxon>Multicrustacea</taxon>
        <taxon>Malacostraca</taxon>
        <taxon>Eumalacostraca</taxon>
        <taxon>Eucarida</taxon>
        <taxon>Decapoda</taxon>
        <taxon>Pleocyemata</taxon>
        <taxon>Brachyura</taxon>
        <taxon>Eubrachyura</taxon>
        <taxon>Portunoidea</taxon>
        <taxon>Portunidae</taxon>
        <taxon>Portuninae</taxon>
        <taxon>Portunus</taxon>
    </lineage>
</organism>
<name>A0A5B7JUZ8_PORTR</name>
<gene>
    <name evidence="1" type="ORF">E2C01_095337</name>
</gene>